<dbReference type="KEGG" id="sti:Sthe_2181"/>
<dbReference type="InterPro" id="IPR005066">
    <property type="entry name" value="MoCF_OxRdtse_dimer"/>
</dbReference>
<evidence type="ECO:0000256" key="2">
    <source>
        <dbReference type="SAM" id="Phobius"/>
    </source>
</evidence>
<dbReference type="PANTHER" id="PTHR19372:SF7">
    <property type="entry name" value="SULFITE OXIDASE, MITOCHONDRIAL"/>
    <property type="match status" value="1"/>
</dbReference>
<dbReference type="RefSeq" id="WP_012872653.1">
    <property type="nucleotide sequence ID" value="NC_013523.1"/>
</dbReference>
<dbReference type="PANTHER" id="PTHR19372">
    <property type="entry name" value="SULFITE REDUCTASE"/>
    <property type="match status" value="1"/>
</dbReference>
<dbReference type="GO" id="GO:0020037">
    <property type="term" value="F:heme binding"/>
    <property type="evidence" value="ECO:0007669"/>
    <property type="project" value="TreeGrafter"/>
</dbReference>
<dbReference type="EMBL" id="CP001823">
    <property type="protein sequence ID" value="ACZ39607.1"/>
    <property type="molecule type" value="Genomic_DNA"/>
</dbReference>
<dbReference type="InterPro" id="IPR000572">
    <property type="entry name" value="OxRdtase_Mopterin-bd_dom"/>
</dbReference>
<dbReference type="HOGENOM" id="CLU_003827_2_1_0"/>
<dbReference type="Pfam" id="PF03404">
    <property type="entry name" value="Mo-co_dimer"/>
    <property type="match status" value="1"/>
</dbReference>
<dbReference type="Gene3D" id="3.90.420.10">
    <property type="entry name" value="Oxidoreductase, molybdopterin-binding domain"/>
    <property type="match status" value="1"/>
</dbReference>
<dbReference type="GO" id="GO:0008482">
    <property type="term" value="F:sulfite oxidase activity"/>
    <property type="evidence" value="ECO:0007669"/>
    <property type="project" value="TreeGrafter"/>
</dbReference>
<dbReference type="InterPro" id="IPR036374">
    <property type="entry name" value="OxRdtase_Mopterin-bd_sf"/>
</dbReference>
<dbReference type="InterPro" id="IPR014756">
    <property type="entry name" value="Ig_E-set"/>
</dbReference>
<organism evidence="5 6">
    <name type="scientific">Sphaerobacter thermophilus (strain ATCC 49802 / DSM 20745 / KCCM 41009 / NCIMB 13125 / S 6022)</name>
    <dbReference type="NCBI Taxonomy" id="479434"/>
    <lineage>
        <taxon>Bacteria</taxon>
        <taxon>Pseudomonadati</taxon>
        <taxon>Thermomicrobiota</taxon>
        <taxon>Thermomicrobia</taxon>
        <taxon>Sphaerobacterales</taxon>
        <taxon>Sphaerobacterineae</taxon>
        <taxon>Sphaerobacteraceae</taxon>
        <taxon>Sphaerobacter</taxon>
    </lineage>
</organism>
<dbReference type="GO" id="GO:0006790">
    <property type="term" value="P:sulfur compound metabolic process"/>
    <property type="evidence" value="ECO:0007669"/>
    <property type="project" value="TreeGrafter"/>
</dbReference>
<feature type="transmembrane region" description="Helical" evidence="2">
    <location>
        <begin position="68"/>
        <end position="88"/>
    </location>
</feature>
<sequence length="505" mass="53565">MANPAPSRSGFAAGAVAALLAAVVMLALGALAGVPVPLQLIADRLTILIPLDLFGTLLGSLESQAKPLALAGVIIAQVLLGGAVAVLVARLARRGVSPGVLFLGLTAATWAVLAFVVAPLGAIGLVGRDGSAGLWRTALGFLVIALVFAGALVLGLEGAGGSGREIDPARRRILRLAGFGVPAGLAVLFLGRFGLQMAERGEAAPGAASGQLPTPLTPTEDFYIVSKNFFDPSVSVPDWRLTIDGQVERPRAYTYEELRARPTMQRITTLECISNPVGGNYISTGEWTGLPLRDLLTEAGLRPGVLDIVLHAADDYADSIPLVAALHPDTLLAYDLNGAPLPESHGYPLRLIVPGIFGMKNVKWITRIEAVDYDFQGYWQERGWSDIATVQTMSRIDVPASNRTLVAGQPTLIAGIAFAGDRGISRVEVSTDDGETWVPATLDEPLSPLTWVLWRYEWTPIHPGRYRQMARAYDGQGQVQDAEERPPLPDGATGYHTVSVRVGEA</sequence>
<dbReference type="GO" id="GO:0030151">
    <property type="term" value="F:molybdenum ion binding"/>
    <property type="evidence" value="ECO:0007669"/>
    <property type="project" value="InterPro"/>
</dbReference>
<dbReference type="eggNOG" id="COG2041">
    <property type="taxonomic scope" value="Bacteria"/>
</dbReference>
<feature type="domain" description="Moybdenum cofactor oxidoreductase dimerisation" evidence="4">
    <location>
        <begin position="390"/>
        <end position="455"/>
    </location>
</feature>
<dbReference type="Gene3D" id="2.60.40.650">
    <property type="match status" value="1"/>
</dbReference>
<evidence type="ECO:0000313" key="5">
    <source>
        <dbReference type="EMBL" id="ACZ39607.1"/>
    </source>
</evidence>
<dbReference type="GO" id="GO:0043546">
    <property type="term" value="F:molybdopterin cofactor binding"/>
    <property type="evidence" value="ECO:0007669"/>
    <property type="project" value="TreeGrafter"/>
</dbReference>
<evidence type="ECO:0000256" key="1">
    <source>
        <dbReference type="SAM" id="MobiDB-lite"/>
    </source>
</evidence>
<dbReference type="SUPFAM" id="SSF56524">
    <property type="entry name" value="Oxidoreductase molybdopterin-binding domain"/>
    <property type="match status" value="1"/>
</dbReference>
<protein>
    <submittedName>
        <fullName evidence="5">Oxidoreductase molybdopterin binding protein</fullName>
    </submittedName>
</protein>
<dbReference type="CDD" id="cd02110">
    <property type="entry name" value="SO_family_Moco_dimer"/>
    <property type="match status" value="1"/>
</dbReference>
<evidence type="ECO:0000313" key="6">
    <source>
        <dbReference type="Proteomes" id="UP000002027"/>
    </source>
</evidence>
<feature type="transmembrane region" description="Helical" evidence="2">
    <location>
        <begin position="100"/>
        <end position="126"/>
    </location>
</feature>
<accession>D1C6I2</accession>
<evidence type="ECO:0000259" key="3">
    <source>
        <dbReference type="Pfam" id="PF00174"/>
    </source>
</evidence>
<evidence type="ECO:0000259" key="4">
    <source>
        <dbReference type="Pfam" id="PF03404"/>
    </source>
</evidence>
<keyword evidence="6" id="KW-1185">Reference proteome</keyword>
<reference evidence="6" key="1">
    <citation type="submission" date="2009-11" db="EMBL/GenBank/DDBJ databases">
        <title>The complete chromosome 1 of Sphaerobacter thermophilus DSM 20745.</title>
        <authorList>
            <person name="Lucas S."/>
            <person name="Copeland A."/>
            <person name="Lapidus A."/>
            <person name="Glavina del Rio T."/>
            <person name="Dalin E."/>
            <person name="Tice H."/>
            <person name="Bruce D."/>
            <person name="Goodwin L."/>
            <person name="Pitluck S."/>
            <person name="Kyrpides N."/>
            <person name="Mavromatis K."/>
            <person name="Ivanova N."/>
            <person name="Mikhailova N."/>
            <person name="LaButti K.M."/>
            <person name="Clum A."/>
            <person name="Sun H.I."/>
            <person name="Brettin T."/>
            <person name="Detter J.C."/>
            <person name="Han C."/>
            <person name="Larimer F."/>
            <person name="Land M."/>
            <person name="Hauser L."/>
            <person name="Markowitz V."/>
            <person name="Cheng J.F."/>
            <person name="Hugenholtz P."/>
            <person name="Woyke T."/>
            <person name="Wu D."/>
            <person name="Steenblock K."/>
            <person name="Schneider S."/>
            <person name="Pukall R."/>
            <person name="Goeker M."/>
            <person name="Klenk H.P."/>
            <person name="Eisen J.A."/>
        </authorList>
    </citation>
    <scope>NUCLEOTIDE SEQUENCE [LARGE SCALE GENOMIC DNA]</scope>
    <source>
        <strain evidence="6">ATCC 49802 / DSM 20745 / S 6022</strain>
    </source>
</reference>
<dbReference type="AlphaFoldDB" id="D1C6I2"/>
<dbReference type="OrthoDB" id="9778777at2"/>
<reference evidence="5 6" key="2">
    <citation type="journal article" date="2010" name="Stand. Genomic Sci.">
        <title>Complete genome sequence of Desulfohalobium retbaense type strain (HR(100)).</title>
        <authorList>
            <person name="Spring S."/>
            <person name="Nolan M."/>
            <person name="Lapidus A."/>
            <person name="Glavina Del Rio T."/>
            <person name="Copeland A."/>
            <person name="Tice H."/>
            <person name="Cheng J.F."/>
            <person name="Lucas S."/>
            <person name="Land M."/>
            <person name="Chen F."/>
            <person name="Bruce D."/>
            <person name="Goodwin L."/>
            <person name="Pitluck S."/>
            <person name="Ivanova N."/>
            <person name="Mavromatis K."/>
            <person name="Mikhailova N."/>
            <person name="Pati A."/>
            <person name="Chen A."/>
            <person name="Palaniappan K."/>
            <person name="Hauser L."/>
            <person name="Chang Y.J."/>
            <person name="Jeffries C.D."/>
            <person name="Munk C."/>
            <person name="Kiss H."/>
            <person name="Chain P."/>
            <person name="Han C."/>
            <person name="Brettin T."/>
            <person name="Detter J.C."/>
            <person name="Schuler E."/>
            <person name="Goker M."/>
            <person name="Rohde M."/>
            <person name="Bristow J."/>
            <person name="Eisen J.A."/>
            <person name="Markowitz V."/>
            <person name="Hugenholtz P."/>
            <person name="Kyrpides N.C."/>
            <person name="Klenk H.P."/>
        </authorList>
    </citation>
    <scope>NUCLEOTIDE SEQUENCE [LARGE SCALE GENOMIC DNA]</scope>
    <source>
        <strain evidence="6">ATCC 49802 / DSM 20745 / S 6022</strain>
    </source>
</reference>
<feature type="domain" description="Oxidoreductase molybdopterin-binding" evidence="3">
    <location>
        <begin position="234"/>
        <end position="379"/>
    </location>
</feature>
<name>D1C6I2_SPHTD</name>
<feature type="transmembrane region" description="Helical" evidence="2">
    <location>
        <begin position="176"/>
        <end position="195"/>
    </location>
</feature>
<keyword evidence="2" id="KW-1133">Transmembrane helix</keyword>
<dbReference type="STRING" id="479434.Sthe_2181"/>
<keyword evidence="2" id="KW-0472">Membrane</keyword>
<dbReference type="Proteomes" id="UP000002027">
    <property type="component" value="Chromosome 1"/>
</dbReference>
<keyword evidence="2" id="KW-0812">Transmembrane</keyword>
<proteinExistence type="predicted"/>
<gene>
    <name evidence="5" type="ordered locus">Sthe_2181</name>
</gene>
<feature type="transmembrane region" description="Helical" evidence="2">
    <location>
        <begin position="138"/>
        <end position="156"/>
    </location>
</feature>
<dbReference type="SUPFAM" id="SSF81296">
    <property type="entry name" value="E set domains"/>
    <property type="match status" value="1"/>
</dbReference>
<feature type="region of interest" description="Disordered" evidence="1">
    <location>
        <begin position="476"/>
        <end position="496"/>
    </location>
</feature>
<dbReference type="Pfam" id="PF00174">
    <property type="entry name" value="Oxidored_molyb"/>
    <property type="match status" value="1"/>
</dbReference>
<dbReference type="InParanoid" id="D1C6I2"/>